<dbReference type="OrthoDB" id="4089405at2759"/>
<gene>
    <name evidence="1" type="ORF">CANTADRAFT_3831</name>
</gene>
<evidence type="ECO:0000313" key="2">
    <source>
        <dbReference type="Proteomes" id="UP000094285"/>
    </source>
</evidence>
<organism evidence="1 2">
    <name type="scientific">Suhomyces tanzawaensis NRRL Y-17324</name>
    <dbReference type="NCBI Taxonomy" id="984487"/>
    <lineage>
        <taxon>Eukaryota</taxon>
        <taxon>Fungi</taxon>
        <taxon>Dikarya</taxon>
        <taxon>Ascomycota</taxon>
        <taxon>Saccharomycotina</taxon>
        <taxon>Pichiomycetes</taxon>
        <taxon>Debaryomycetaceae</taxon>
        <taxon>Suhomyces</taxon>
    </lineage>
</organism>
<evidence type="ECO:0000313" key="1">
    <source>
        <dbReference type="EMBL" id="ODV81758.1"/>
    </source>
</evidence>
<sequence>MILASIRREVLTVKARAPFGRVVCARLSSSAFPYISDFTSLVKKVHQELPEATQDATKFDQLVLNALSTCQLIQTHAYAPNEQINESSKSIVETKLVIDEIFTKSENVAFNQDLLRQIFLLKLPTLVNLHIINHYYAKNPSEATIIPKDLALIPFRSSLFNGDFKHAIKLADVTVGHPNYILNNNQILKKGLFKLLGSTVLITLLTKFGVNQIIEWGGLSDGWRHLGSINSMLLTYLINSSFFITIVRLGRQSILAGGDIVTWQKGTFYTNMFRHADEMMFASKIIEADRQLNGGESNPEITNELLQVKDDLEDLKLQAYWMSGGDGFEWVEPDQDPAELLWKKHLSKLDQPLLRNTGGRGLKWADDLIEEVTMSRLTIKRLISHKAHPENVILADALNLLSPSEIPKAASSFKPSLLTNFAKGSANERFNSDDLIKVKLPASGVHESAEVYLNNLLMGLQSSRIMSAKPNYQILEMSPKELATYIKSTSSEQRLFELMELFYYQNKLTPRIMTDIILNKHFVNVHQSPLKLTNLEALNLSWRPINYTQIDILLMKKYHDLKKPLLILKNLKENFVTKYYPLVEANKLSPFYERIVWKFNFEYIKNLDEFYYIRKLNSLKSSFIIWESSLENNHRISQYILENISDLSEIQKLFLRVCCNDVVQTKVNEQLQVHQNSKLLSDLKKLSIKYKVNGLSDAPSSEVRMNYYSLIKALEEILAEAGDENGLAIRDDLKRYKEMVVMKLGVEDQEIKWLNDQFLSLVPKSN</sequence>
<accession>A0A1E4SQI7</accession>
<proteinExistence type="predicted"/>
<dbReference type="EMBL" id="KV453909">
    <property type="protein sequence ID" value="ODV81758.1"/>
    <property type="molecule type" value="Genomic_DNA"/>
</dbReference>
<dbReference type="STRING" id="984487.A0A1E4SQI7"/>
<protein>
    <submittedName>
        <fullName evidence="1">Uncharacterized protein</fullName>
    </submittedName>
</protein>
<dbReference type="RefSeq" id="XP_020066880.1">
    <property type="nucleotide sequence ID" value="XM_020208747.1"/>
</dbReference>
<name>A0A1E4SQI7_9ASCO</name>
<reference evidence="2" key="1">
    <citation type="submission" date="2016-05" db="EMBL/GenBank/DDBJ databases">
        <title>Comparative genomics of biotechnologically important yeasts.</title>
        <authorList>
            <consortium name="DOE Joint Genome Institute"/>
            <person name="Riley R."/>
            <person name="Haridas S."/>
            <person name="Wolfe K.H."/>
            <person name="Lopes M.R."/>
            <person name="Hittinger C.T."/>
            <person name="Goker M."/>
            <person name="Salamov A."/>
            <person name="Wisecaver J."/>
            <person name="Long T.M."/>
            <person name="Aerts A.L."/>
            <person name="Barry K."/>
            <person name="Choi C."/>
            <person name="Clum A."/>
            <person name="Coughlan A.Y."/>
            <person name="Deshpande S."/>
            <person name="Douglass A.P."/>
            <person name="Hanson S.J."/>
            <person name="Klenk H.-P."/>
            <person name="Labutti K."/>
            <person name="Lapidus A."/>
            <person name="Lindquist E."/>
            <person name="Lipzen A."/>
            <person name="Meier-Kolthoff J.P."/>
            <person name="Ohm R.A."/>
            <person name="Otillar R.P."/>
            <person name="Pangilinan J."/>
            <person name="Peng Y."/>
            <person name="Rokas A."/>
            <person name="Rosa C.A."/>
            <person name="Scheuner C."/>
            <person name="Sibirny A.A."/>
            <person name="Slot J.C."/>
            <person name="Stielow J.B."/>
            <person name="Sun H."/>
            <person name="Kurtzman C.P."/>
            <person name="Blackwell M."/>
            <person name="Grigoriev I.V."/>
            <person name="Jeffries T.W."/>
        </authorList>
    </citation>
    <scope>NUCLEOTIDE SEQUENCE [LARGE SCALE GENOMIC DNA]</scope>
    <source>
        <strain evidence="2">NRRL Y-17324</strain>
    </source>
</reference>
<keyword evidence="2" id="KW-1185">Reference proteome</keyword>
<dbReference type="GeneID" id="30982884"/>
<dbReference type="AlphaFoldDB" id="A0A1E4SQI7"/>
<dbReference type="Proteomes" id="UP000094285">
    <property type="component" value="Unassembled WGS sequence"/>
</dbReference>